<comment type="caution">
    <text evidence="1">The sequence shown here is derived from an EMBL/GenBank/DDBJ whole genome shotgun (WGS) entry which is preliminary data.</text>
</comment>
<name>A0A5B7IN66_PORTR</name>
<dbReference type="EMBL" id="VSRR010059196">
    <property type="protein sequence ID" value="MPC82238.1"/>
    <property type="molecule type" value="Genomic_DNA"/>
</dbReference>
<gene>
    <name evidence="1" type="ORF">E2C01_076891</name>
</gene>
<protein>
    <submittedName>
        <fullName evidence="1">Uncharacterized protein</fullName>
    </submittedName>
</protein>
<proteinExistence type="predicted"/>
<accession>A0A5B7IN66</accession>
<organism evidence="1 2">
    <name type="scientific">Portunus trituberculatus</name>
    <name type="common">Swimming crab</name>
    <name type="synonym">Neptunus trituberculatus</name>
    <dbReference type="NCBI Taxonomy" id="210409"/>
    <lineage>
        <taxon>Eukaryota</taxon>
        <taxon>Metazoa</taxon>
        <taxon>Ecdysozoa</taxon>
        <taxon>Arthropoda</taxon>
        <taxon>Crustacea</taxon>
        <taxon>Multicrustacea</taxon>
        <taxon>Malacostraca</taxon>
        <taxon>Eumalacostraca</taxon>
        <taxon>Eucarida</taxon>
        <taxon>Decapoda</taxon>
        <taxon>Pleocyemata</taxon>
        <taxon>Brachyura</taxon>
        <taxon>Eubrachyura</taxon>
        <taxon>Portunoidea</taxon>
        <taxon>Portunidae</taxon>
        <taxon>Portuninae</taxon>
        <taxon>Portunus</taxon>
    </lineage>
</organism>
<keyword evidence="2" id="KW-1185">Reference proteome</keyword>
<evidence type="ECO:0000313" key="1">
    <source>
        <dbReference type="EMBL" id="MPC82238.1"/>
    </source>
</evidence>
<dbReference type="Proteomes" id="UP000324222">
    <property type="component" value="Unassembled WGS sequence"/>
</dbReference>
<sequence>MIRSPFPPSSLLVPPLLRRTDRRQGALDSLCTPVCKVYRHLCVGLDALPDDQSRRHHHHQRHRCHTNSLNATLCRSAAGRQASTAAMIRNEAHNISKIELHRAE</sequence>
<dbReference type="AlphaFoldDB" id="A0A5B7IN66"/>
<evidence type="ECO:0000313" key="2">
    <source>
        <dbReference type="Proteomes" id="UP000324222"/>
    </source>
</evidence>
<reference evidence="1 2" key="1">
    <citation type="submission" date="2019-05" db="EMBL/GenBank/DDBJ databases">
        <title>Another draft genome of Portunus trituberculatus and its Hox gene families provides insights of decapod evolution.</title>
        <authorList>
            <person name="Jeong J.-H."/>
            <person name="Song I."/>
            <person name="Kim S."/>
            <person name="Choi T."/>
            <person name="Kim D."/>
            <person name="Ryu S."/>
            <person name="Kim W."/>
        </authorList>
    </citation>
    <scope>NUCLEOTIDE SEQUENCE [LARGE SCALE GENOMIC DNA]</scope>
    <source>
        <tissue evidence="1">Muscle</tissue>
    </source>
</reference>